<comment type="caution">
    <text evidence="1">The sequence shown here is derived from an EMBL/GenBank/DDBJ whole genome shotgun (WGS) entry which is preliminary data.</text>
</comment>
<evidence type="ECO:0000313" key="1">
    <source>
        <dbReference type="EMBL" id="MBO2460232.1"/>
    </source>
</evidence>
<proteinExistence type="predicted"/>
<gene>
    <name evidence="1" type="ORF">J4709_21865</name>
</gene>
<organism evidence="1 2">
    <name type="scientific">Actinomadura violacea</name>
    <dbReference type="NCBI Taxonomy" id="2819934"/>
    <lineage>
        <taxon>Bacteria</taxon>
        <taxon>Bacillati</taxon>
        <taxon>Actinomycetota</taxon>
        <taxon>Actinomycetes</taxon>
        <taxon>Streptosporangiales</taxon>
        <taxon>Thermomonosporaceae</taxon>
        <taxon>Actinomadura</taxon>
    </lineage>
</organism>
<reference evidence="1 2" key="1">
    <citation type="submission" date="2021-03" db="EMBL/GenBank/DDBJ databases">
        <title>Actinomadura violae sp. nov., isolated from lichen in Thailand.</title>
        <authorList>
            <person name="Kanchanasin P."/>
            <person name="Saeng-In P."/>
            <person name="Phongsopitanun W."/>
            <person name="Yuki M."/>
            <person name="Kudo T."/>
            <person name="Ohkuma M."/>
            <person name="Tanasupawat S."/>
        </authorList>
    </citation>
    <scope>NUCLEOTIDE SEQUENCE [LARGE SCALE GENOMIC DNA]</scope>
    <source>
        <strain evidence="1 2">LCR2-06</strain>
    </source>
</reference>
<name>A0ABS3RU95_9ACTN</name>
<keyword evidence="2" id="KW-1185">Reference proteome</keyword>
<dbReference type="EMBL" id="JAGEPF010000013">
    <property type="protein sequence ID" value="MBO2460232.1"/>
    <property type="molecule type" value="Genomic_DNA"/>
</dbReference>
<sequence length="257" mass="27074">MVSVDTRTIRGVDGRTGRIKWSVGRQQLYGCTPDADSMAQSGSVETKRYVSRNWLAVPVTCGTRNAVVAVDAGSGRVAWRHGVMNPDDSPLSAASDRFVGINDVGYGVFERGARKGSHSLIVQAPSGQVKVALSKARSRDIWGPLSPLVSVNGKMVVPIVRDGKHYFAAMTTSGSQGSILGLAEEVSVATFDGVRVYEVREDGSIDVATVGRLAPVAVRPAMKGDVFWVTAGNNNLFVATSEGPSGKGRIVIAAVGN</sequence>
<dbReference type="Proteomes" id="UP000680206">
    <property type="component" value="Unassembled WGS sequence"/>
</dbReference>
<dbReference type="RefSeq" id="WP_208243616.1">
    <property type="nucleotide sequence ID" value="NZ_JAGEPF010000013.1"/>
</dbReference>
<evidence type="ECO:0000313" key="2">
    <source>
        <dbReference type="Proteomes" id="UP000680206"/>
    </source>
</evidence>
<protein>
    <submittedName>
        <fullName evidence="1">Uncharacterized protein</fullName>
    </submittedName>
</protein>
<accession>A0ABS3RU95</accession>